<dbReference type="GO" id="GO:0004519">
    <property type="term" value="F:endonuclease activity"/>
    <property type="evidence" value="ECO:0007669"/>
    <property type="project" value="UniProtKB-KW"/>
</dbReference>
<dbReference type="InterPro" id="IPR007569">
    <property type="entry name" value="DUF559"/>
</dbReference>
<feature type="domain" description="DUF559" evidence="1">
    <location>
        <begin position="1"/>
        <end position="91"/>
    </location>
</feature>
<dbReference type="Proteomes" id="UP000515506">
    <property type="component" value="Chromosome"/>
</dbReference>
<dbReference type="Gene3D" id="3.40.960.10">
    <property type="entry name" value="VSR Endonuclease"/>
    <property type="match status" value="1"/>
</dbReference>
<dbReference type="CDD" id="cd01038">
    <property type="entry name" value="Endonuclease_DUF559"/>
    <property type="match status" value="1"/>
</dbReference>
<proteinExistence type="predicted"/>
<reference evidence="2 3" key="1">
    <citation type="submission" date="2020-08" db="EMBL/GenBank/DDBJ databases">
        <title>Streptomycin resistant and MDR strain, P. mexicana.</title>
        <authorList>
            <person name="Ganesh-kumar S."/>
            <person name="Zhe T."/>
            <person name="Yu Z."/>
            <person name="Min Y."/>
        </authorList>
    </citation>
    <scope>NUCLEOTIDE SEQUENCE [LARGE SCALE GENOMIC DNA]</scope>
    <source>
        <strain evidence="2 3">GTZY</strain>
    </source>
</reference>
<dbReference type="InterPro" id="IPR047216">
    <property type="entry name" value="Endonuclease_DUF559_bact"/>
</dbReference>
<evidence type="ECO:0000313" key="2">
    <source>
        <dbReference type="EMBL" id="QND82161.1"/>
    </source>
</evidence>
<protein>
    <submittedName>
        <fullName evidence="2">Endonuclease domain-containing protein</fullName>
    </submittedName>
</protein>
<dbReference type="EMBL" id="CP060028">
    <property type="protein sequence ID" value="QND82161.1"/>
    <property type="molecule type" value="Genomic_DNA"/>
</dbReference>
<dbReference type="Pfam" id="PF04480">
    <property type="entry name" value="DUF559"/>
    <property type="match status" value="1"/>
</dbReference>
<gene>
    <name evidence="2" type="ORF">H4W19_16130</name>
</gene>
<keyword evidence="3" id="KW-1185">Reference proteome</keyword>
<keyword evidence="2" id="KW-0378">Hydrolase</keyword>
<sequence length="109" mass="12530">MTYAERRLWQYLRAGRLEGMKFRRQHPVPPYIVDFCCVEAGLVVELDGSQHSPAADAARTRYLQSQGWRVVRFWDNDVLREVEVVVAMIWDFTSRPALSPTPLPPGEGL</sequence>
<evidence type="ECO:0000313" key="3">
    <source>
        <dbReference type="Proteomes" id="UP000515506"/>
    </source>
</evidence>
<name>A0ABX6RGV6_PSEMX</name>
<dbReference type="InterPro" id="IPR011335">
    <property type="entry name" value="Restrct_endonuc-II-like"/>
</dbReference>
<organism evidence="2 3">
    <name type="scientific">Pseudoxanthomonas mexicana</name>
    <dbReference type="NCBI Taxonomy" id="128785"/>
    <lineage>
        <taxon>Bacteria</taxon>
        <taxon>Pseudomonadati</taxon>
        <taxon>Pseudomonadota</taxon>
        <taxon>Gammaproteobacteria</taxon>
        <taxon>Lysobacterales</taxon>
        <taxon>Lysobacteraceae</taxon>
        <taxon>Pseudoxanthomonas</taxon>
    </lineage>
</organism>
<dbReference type="PANTHER" id="PTHR38590">
    <property type="entry name" value="BLL0828 PROTEIN"/>
    <property type="match status" value="1"/>
</dbReference>
<accession>A0ABX6RGV6</accession>
<evidence type="ECO:0000259" key="1">
    <source>
        <dbReference type="Pfam" id="PF04480"/>
    </source>
</evidence>
<keyword evidence="2" id="KW-0255">Endonuclease</keyword>
<dbReference type="SUPFAM" id="SSF52980">
    <property type="entry name" value="Restriction endonuclease-like"/>
    <property type="match status" value="1"/>
</dbReference>
<dbReference type="PANTHER" id="PTHR38590:SF1">
    <property type="entry name" value="BLL0828 PROTEIN"/>
    <property type="match status" value="1"/>
</dbReference>
<keyword evidence="2" id="KW-0540">Nuclease</keyword>